<evidence type="ECO:0000256" key="3">
    <source>
        <dbReference type="SAM" id="SignalP"/>
    </source>
</evidence>
<dbReference type="InterPro" id="IPR000772">
    <property type="entry name" value="Ricin_B_lectin"/>
</dbReference>
<organism evidence="5 6">
    <name type="scientific">Mycena belliarum</name>
    <dbReference type="NCBI Taxonomy" id="1033014"/>
    <lineage>
        <taxon>Eukaryota</taxon>
        <taxon>Fungi</taxon>
        <taxon>Dikarya</taxon>
        <taxon>Basidiomycota</taxon>
        <taxon>Agaricomycotina</taxon>
        <taxon>Agaricomycetes</taxon>
        <taxon>Agaricomycetidae</taxon>
        <taxon>Agaricales</taxon>
        <taxon>Marasmiineae</taxon>
        <taxon>Mycenaceae</taxon>
        <taxon>Mycena</taxon>
    </lineage>
</organism>
<dbReference type="CDD" id="cd22191">
    <property type="entry name" value="DPBB_RlpA_EXP_N-like"/>
    <property type="match status" value="1"/>
</dbReference>
<feature type="chain" id="PRO_5042233128" evidence="3">
    <location>
        <begin position="20"/>
        <end position="378"/>
    </location>
</feature>
<feature type="compositionally biased region" description="Low complexity" evidence="2">
    <location>
        <begin position="160"/>
        <end position="199"/>
    </location>
</feature>
<dbReference type="PANTHER" id="PTHR31836:SF28">
    <property type="entry name" value="SRCR DOMAIN-CONTAINING PROTEIN-RELATED"/>
    <property type="match status" value="1"/>
</dbReference>
<dbReference type="EMBL" id="JARJCN010000018">
    <property type="protein sequence ID" value="KAJ7092316.1"/>
    <property type="molecule type" value="Genomic_DNA"/>
</dbReference>
<evidence type="ECO:0000256" key="2">
    <source>
        <dbReference type="SAM" id="MobiDB-lite"/>
    </source>
</evidence>
<evidence type="ECO:0000313" key="6">
    <source>
        <dbReference type="Proteomes" id="UP001222325"/>
    </source>
</evidence>
<name>A0AAD6U6W2_9AGAR</name>
<keyword evidence="6" id="KW-1185">Reference proteome</keyword>
<dbReference type="Gene3D" id="2.40.40.10">
    <property type="entry name" value="RlpA-like domain"/>
    <property type="match status" value="1"/>
</dbReference>
<protein>
    <submittedName>
        <fullName evidence="5">Ricin B lectin domain-containing protein</fullName>
    </submittedName>
</protein>
<proteinExistence type="predicted"/>
<dbReference type="Proteomes" id="UP001222325">
    <property type="component" value="Unassembled WGS sequence"/>
</dbReference>
<dbReference type="PROSITE" id="PS50231">
    <property type="entry name" value="RICIN_B_LECTIN"/>
    <property type="match status" value="1"/>
</dbReference>
<feature type="domain" description="Ricin B lectin" evidence="4">
    <location>
        <begin position="287"/>
        <end position="376"/>
    </location>
</feature>
<dbReference type="SUPFAM" id="SSF50685">
    <property type="entry name" value="Barwin-like endoglucanases"/>
    <property type="match status" value="1"/>
</dbReference>
<evidence type="ECO:0000256" key="1">
    <source>
        <dbReference type="ARBA" id="ARBA00022729"/>
    </source>
</evidence>
<dbReference type="SUPFAM" id="SSF50370">
    <property type="entry name" value="Ricin B-like lectins"/>
    <property type="match status" value="1"/>
</dbReference>
<evidence type="ECO:0000313" key="5">
    <source>
        <dbReference type="EMBL" id="KAJ7092316.1"/>
    </source>
</evidence>
<dbReference type="InterPro" id="IPR036908">
    <property type="entry name" value="RlpA-like_sf"/>
</dbReference>
<keyword evidence="1 3" id="KW-0732">Signal</keyword>
<dbReference type="Pfam" id="PF00652">
    <property type="entry name" value="Ricin_B_lectin"/>
    <property type="match status" value="1"/>
</dbReference>
<reference evidence="5" key="1">
    <citation type="submission" date="2023-03" db="EMBL/GenBank/DDBJ databases">
        <title>Massive genome expansion in bonnet fungi (Mycena s.s.) driven by repeated elements and novel gene families across ecological guilds.</title>
        <authorList>
            <consortium name="Lawrence Berkeley National Laboratory"/>
            <person name="Harder C.B."/>
            <person name="Miyauchi S."/>
            <person name="Viragh M."/>
            <person name="Kuo A."/>
            <person name="Thoen E."/>
            <person name="Andreopoulos B."/>
            <person name="Lu D."/>
            <person name="Skrede I."/>
            <person name="Drula E."/>
            <person name="Henrissat B."/>
            <person name="Morin E."/>
            <person name="Kohler A."/>
            <person name="Barry K."/>
            <person name="LaButti K."/>
            <person name="Morin E."/>
            <person name="Salamov A."/>
            <person name="Lipzen A."/>
            <person name="Mereny Z."/>
            <person name="Hegedus B."/>
            <person name="Baldrian P."/>
            <person name="Stursova M."/>
            <person name="Weitz H."/>
            <person name="Taylor A."/>
            <person name="Grigoriev I.V."/>
            <person name="Nagy L.G."/>
            <person name="Martin F."/>
            <person name="Kauserud H."/>
        </authorList>
    </citation>
    <scope>NUCLEOTIDE SEQUENCE</scope>
    <source>
        <strain evidence="5">CBHHK173m</strain>
    </source>
</reference>
<sequence length="378" mass="39470">MLAASRLALVLSAAVVATASSHEGRRHNGIAMRLANGTEYIEKRDSFASKDMTWYNTDTGADACTGKNHQDGDFLVAMGYDQFGDGSGCCGRKLRINYNGKSAVATCVDRCASCPQWGQIDLTKGLFEYLTGDLGIGLIHASWSYVDGNDNGGDKPPPATTTKQAPPKTTSTTQQAVTTSTTKKAAQKQTTTQKEAPAPTEVKKVAAAAASLSDGISTSASTVKTVSIIAVEASEDDKASPFCMAAASDKSHAAVALVDCGNFTSTFAAGNATWSTALTPNSKAAATITTFGGAMCLDVTDGVVANGTKVQVWKCAEGNTNQKFTASGQQIRWAGNGSHPEMCLDLTDGKAKAGNPVQIWDCAALDDNVNQHWAMTKL</sequence>
<comment type="caution">
    <text evidence="5">The sequence shown here is derived from an EMBL/GenBank/DDBJ whole genome shotgun (WGS) entry which is preliminary data.</text>
</comment>
<dbReference type="AlphaFoldDB" id="A0AAD6U6W2"/>
<feature type="signal peptide" evidence="3">
    <location>
        <begin position="1"/>
        <end position="19"/>
    </location>
</feature>
<dbReference type="Gene3D" id="2.80.10.50">
    <property type="match status" value="1"/>
</dbReference>
<evidence type="ECO:0000259" key="4">
    <source>
        <dbReference type="Pfam" id="PF00652"/>
    </source>
</evidence>
<dbReference type="InterPro" id="IPR035992">
    <property type="entry name" value="Ricin_B-like_lectins"/>
</dbReference>
<gene>
    <name evidence="5" type="ORF">B0H15DRAFT_833467</name>
</gene>
<accession>A0AAD6U6W2</accession>
<dbReference type="PANTHER" id="PTHR31836">
    <property type="match status" value="1"/>
</dbReference>
<dbReference type="InterPro" id="IPR051477">
    <property type="entry name" value="Expansin_CellWall"/>
</dbReference>
<feature type="region of interest" description="Disordered" evidence="2">
    <location>
        <begin position="149"/>
        <end position="199"/>
    </location>
</feature>
<dbReference type="CDD" id="cd00161">
    <property type="entry name" value="beta-trefoil_Ricin-like"/>
    <property type="match status" value="1"/>
</dbReference>